<feature type="domain" description="Myb/SANT-like DNA-binding" evidence="2">
    <location>
        <begin position="95"/>
        <end position="182"/>
    </location>
</feature>
<evidence type="ECO:0000259" key="2">
    <source>
        <dbReference type="Pfam" id="PF13837"/>
    </source>
</evidence>
<evidence type="ECO:0000313" key="5">
    <source>
        <dbReference type="RefSeq" id="XP_022293838.1"/>
    </source>
</evidence>
<gene>
    <name evidence="5" type="primary">LOC111104272</name>
    <name evidence="4" type="synonym">LOC111101821</name>
</gene>
<protein>
    <submittedName>
        <fullName evidence="4">Uncharacterized protein LOC111101821</fullName>
    </submittedName>
    <submittedName>
        <fullName evidence="5">Uncharacterized protein LOC111104272</fullName>
    </submittedName>
</protein>
<dbReference type="GeneID" id="111104272"/>
<dbReference type="KEGG" id="cvn:111104272"/>
<organism evidence="3 5">
    <name type="scientific">Crassostrea virginica</name>
    <name type="common">Eastern oyster</name>
    <dbReference type="NCBI Taxonomy" id="6565"/>
    <lineage>
        <taxon>Eukaryota</taxon>
        <taxon>Metazoa</taxon>
        <taxon>Spiralia</taxon>
        <taxon>Lophotrochozoa</taxon>
        <taxon>Mollusca</taxon>
        <taxon>Bivalvia</taxon>
        <taxon>Autobranchia</taxon>
        <taxon>Pteriomorphia</taxon>
        <taxon>Ostreida</taxon>
        <taxon>Ostreoidea</taxon>
        <taxon>Ostreidae</taxon>
        <taxon>Crassostrea</taxon>
    </lineage>
</organism>
<name>A0A8B8AT54_CRAVI</name>
<dbReference type="RefSeq" id="XP_022290148.1">
    <property type="nucleotide sequence ID" value="XM_022434440.1"/>
</dbReference>
<dbReference type="RefSeq" id="XP_022293838.1">
    <property type="nucleotide sequence ID" value="XM_022438130.1"/>
</dbReference>
<dbReference type="PANTHER" id="PTHR47595">
    <property type="entry name" value="HEAT SHOCK 70 KDA PROTEIN 14"/>
    <property type="match status" value="1"/>
</dbReference>
<feature type="region of interest" description="Disordered" evidence="1">
    <location>
        <begin position="187"/>
        <end position="293"/>
    </location>
</feature>
<evidence type="ECO:0000313" key="3">
    <source>
        <dbReference type="Proteomes" id="UP000694844"/>
    </source>
</evidence>
<dbReference type="Proteomes" id="UP000694844">
    <property type="component" value="Chromosome 6"/>
</dbReference>
<dbReference type="Proteomes" id="UP000694844">
    <property type="component" value="Chromosome 7"/>
</dbReference>
<proteinExistence type="predicted"/>
<dbReference type="AlphaFoldDB" id="A0A8B8AT54"/>
<feature type="compositionally biased region" description="Low complexity" evidence="1">
    <location>
        <begin position="214"/>
        <end position="225"/>
    </location>
</feature>
<keyword evidence="3" id="KW-1185">Reference proteome</keyword>
<feature type="compositionally biased region" description="Basic and acidic residues" evidence="1">
    <location>
        <begin position="271"/>
        <end position="293"/>
    </location>
</feature>
<dbReference type="OrthoDB" id="6156480at2759"/>
<dbReference type="Pfam" id="PF13837">
    <property type="entry name" value="Myb_DNA-bind_4"/>
    <property type="match status" value="1"/>
</dbReference>
<dbReference type="PANTHER" id="PTHR47595:SF1">
    <property type="entry name" value="MYB_SANT-LIKE DNA-BINDING DOMAIN-CONTAINING PROTEIN"/>
    <property type="match status" value="1"/>
</dbReference>
<evidence type="ECO:0000256" key="1">
    <source>
        <dbReference type="SAM" id="MobiDB-lite"/>
    </source>
</evidence>
<reference evidence="4 5" key="1">
    <citation type="submission" date="2025-04" db="UniProtKB">
        <authorList>
            <consortium name="RefSeq"/>
        </authorList>
    </citation>
    <scope>IDENTIFICATION</scope>
    <source>
        <tissue evidence="4 5">Whole sample</tissue>
    </source>
</reference>
<sequence>MAEKNSYWQQVQLRYSDGVEIVQVLDQPTIRRLENGDDELLSAIRRNYDELNPVTSQGGASVVQQLHVISQQPSLDDDSSLSDVEDASTNSQPVFWSREATELLIDLYEKHEEALEDPRKKKKDVWMLITGKINEAGYMFSQSKVEGKWRSLLASHKDLRISKSRTGQKRKSFQYFEKIDQILSKRHDVNPPFTSGSEIHRDKTSKFSTKTNCTASTAEAESSSTGVSDNMEAEEEAEITRKSASARRRQEKRKMAADSNSVTKVIEFLQDMEKQRKEDREERERKRDERAKEKNDLFREFLAVLSKQN</sequence>
<evidence type="ECO:0000313" key="4">
    <source>
        <dbReference type="RefSeq" id="XP_022290148.1"/>
    </source>
</evidence>
<dbReference type="Gene3D" id="1.10.10.60">
    <property type="entry name" value="Homeodomain-like"/>
    <property type="match status" value="1"/>
</dbReference>
<dbReference type="KEGG" id="cvn:111101821"/>
<dbReference type="InterPro" id="IPR044822">
    <property type="entry name" value="Myb_DNA-bind_4"/>
</dbReference>
<accession>A0A8B8AT54</accession>